<protein>
    <submittedName>
        <fullName evidence="2">Uncharacterized protein</fullName>
    </submittedName>
</protein>
<organism evidence="2 3">
    <name type="scientific">Liparis tanakae</name>
    <name type="common">Tanaka's snailfish</name>
    <dbReference type="NCBI Taxonomy" id="230148"/>
    <lineage>
        <taxon>Eukaryota</taxon>
        <taxon>Metazoa</taxon>
        <taxon>Chordata</taxon>
        <taxon>Craniata</taxon>
        <taxon>Vertebrata</taxon>
        <taxon>Euteleostomi</taxon>
        <taxon>Actinopterygii</taxon>
        <taxon>Neopterygii</taxon>
        <taxon>Teleostei</taxon>
        <taxon>Neoteleostei</taxon>
        <taxon>Acanthomorphata</taxon>
        <taxon>Eupercaria</taxon>
        <taxon>Perciformes</taxon>
        <taxon>Cottioidei</taxon>
        <taxon>Cottales</taxon>
        <taxon>Liparidae</taxon>
        <taxon>Liparis</taxon>
    </lineage>
</organism>
<dbReference type="EMBL" id="SRLO01000802">
    <property type="protein sequence ID" value="TNN46213.1"/>
    <property type="molecule type" value="Genomic_DNA"/>
</dbReference>
<dbReference type="Proteomes" id="UP000314294">
    <property type="component" value="Unassembled WGS sequence"/>
</dbReference>
<dbReference type="PROSITE" id="PS51257">
    <property type="entry name" value="PROKAR_LIPOPROTEIN"/>
    <property type="match status" value="1"/>
</dbReference>
<accession>A0A4Z2FZZ6</accession>
<proteinExistence type="predicted"/>
<name>A0A4Z2FZZ6_9TELE</name>
<feature type="compositionally biased region" description="Basic and acidic residues" evidence="1">
    <location>
        <begin position="219"/>
        <end position="237"/>
    </location>
</feature>
<comment type="caution">
    <text evidence="2">The sequence shown here is derived from an EMBL/GenBank/DDBJ whole genome shotgun (WGS) entry which is preliminary data.</text>
</comment>
<evidence type="ECO:0000313" key="2">
    <source>
        <dbReference type="EMBL" id="TNN46213.1"/>
    </source>
</evidence>
<gene>
    <name evidence="2" type="ORF">EYF80_043602</name>
</gene>
<reference evidence="2 3" key="1">
    <citation type="submission" date="2019-03" db="EMBL/GenBank/DDBJ databases">
        <title>First draft genome of Liparis tanakae, snailfish: a comprehensive survey of snailfish specific genes.</title>
        <authorList>
            <person name="Kim W."/>
            <person name="Song I."/>
            <person name="Jeong J.-H."/>
            <person name="Kim D."/>
            <person name="Kim S."/>
            <person name="Ryu S."/>
            <person name="Song J.Y."/>
            <person name="Lee S.K."/>
        </authorList>
    </citation>
    <scope>NUCLEOTIDE SEQUENCE [LARGE SCALE GENOMIC DNA]</scope>
    <source>
        <tissue evidence="2">Muscle</tissue>
    </source>
</reference>
<dbReference type="AlphaFoldDB" id="A0A4Z2FZZ6"/>
<keyword evidence="3" id="KW-1185">Reference proteome</keyword>
<evidence type="ECO:0000313" key="3">
    <source>
        <dbReference type="Proteomes" id="UP000314294"/>
    </source>
</evidence>
<feature type="compositionally biased region" description="Pro residues" evidence="1">
    <location>
        <begin position="77"/>
        <end position="88"/>
    </location>
</feature>
<feature type="region of interest" description="Disordered" evidence="1">
    <location>
        <begin position="188"/>
        <end position="237"/>
    </location>
</feature>
<sequence length="237" mass="25745">MAAALTRLLSGTRSSLMRRLAPQSLASSSSAISCRWNTATWAERRRTRPLGVRSKSSPWLAGGGGGALSSTRSLSLSPPPLSLSTPPPPLSLSLGGPSGAFSRHWCFITHPLFVVVGVGDNVPVVVGRLGGAGRPVLGPRVVVSAGLGLRGHRNTGLSSAPGPLPQRFWWYWYPIRLEKWTEQPCVNESGATTRERASVRSRRRREGSETRETEEEEERERGSEERKGGEEGRRGRE</sequence>
<feature type="region of interest" description="Disordered" evidence="1">
    <location>
        <begin position="47"/>
        <end position="88"/>
    </location>
</feature>
<evidence type="ECO:0000256" key="1">
    <source>
        <dbReference type="SAM" id="MobiDB-lite"/>
    </source>
</evidence>